<proteinExistence type="predicted"/>
<protein>
    <submittedName>
        <fullName evidence="1">Uncharacterized protein</fullName>
    </submittedName>
</protein>
<evidence type="ECO:0000313" key="1">
    <source>
        <dbReference type="EMBL" id="KAJ1173651.1"/>
    </source>
</evidence>
<gene>
    <name evidence="1" type="ORF">NDU88_005477</name>
</gene>
<sequence>MSWSVEQLEVVRDALSTLGATERADFSASMLDRAWVSICCLTSTTSGSLAAVILACSPPSGEDPRGSGADGRACYWLAVKTEKRKETPCMDKGVRQVMGPWKVNRCRVGEKKLRTWAQ</sequence>
<dbReference type="AlphaFoldDB" id="A0AAV7TC54"/>
<evidence type="ECO:0000313" key="2">
    <source>
        <dbReference type="Proteomes" id="UP001066276"/>
    </source>
</evidence>
<name>A0AAV7TC54_PLEWA</name>
<dbReference type="Proteomes" id="UP001066276">
    <property type="component" value="Chromosome 4_1"/>
</dbReference>
<organism evidence="1 2">
    <name type="scientific">Pleurodeles waltl</name>
    <name type="common">Iberian ribbed newt</name>
    <dbReference type="NCBI Taxonomy" id="8319"/>
    <lineage>
        <taxon>Eukaryota</taxon>
        <taxon>Metazoa</taxon>
        <taxon>Chordata</taxon>
        <taxon>Craniata</taxon>
        <taxon>Vertebrata</taxon>
        <taxon>Euteleostomi</taxon>
        <taxon>Amphibia</taxon>
        <taxon>Batrachia</taxon>
        <taxon>Caudata</taxon>
        <taxon>Salamandroidea</taxon>
        <taxon>Salamandridae</taxon>
        <taxon>Pleurodelinae</taxon>
        <taxon>Pleurodeles</taxon>
    </lineage>
</organism>
<dbReference type="EMBL" id="JANPWB010000007">
    <property type="protein sequence ID" value="KAJ1173651.1"/>
    <property type="molecule type" value="Genomic_DNA"/>
</dbReference>
<comment type="caution">
    <text evidence="1">The sequence shown here is derived from an EMBL/GenBank/DDBJ whole genome shotgun (WGS) entry which is preliminary data.</text>
</comment>
<keyword evidence="2" id="KW-1185">Reference proteome</keyword>
<accession>A0AAV7TC54</accession>
<reference evidence="1" key="1">
    <citation type="journal article" date="2022" name="bioRxiv">
        <title>Sequencing and chromosome-scale assembly of the giantPleurodeles waltlgenome.</title>
        <authorList>
            <person name="Brown T."/>
            <person name="Elewa A."/>
            <person name="Iarovenko S."/>
            <person name="Subramanian E."/>
            <person name="Araus A.J."/>
            <person name="Petzold A."/>
            <person name="Susuki M."/>
            <person name="Suzuki K.-i.T."/>
            <person name="Hayashi T."/>
            <person name="Toyoda A."/>
            <person name="Oliveira C."/>
            <person name="Osipova E."/>
            <person name="Leigh N.D."/>
            <person name="Simon A."/>
            <person name="Yun M.H."/>
        </authorList>
    </citation>
    <scope>NUCLEOTIDE SEQUENCE</scope>
    <source>
        <strain evidence="1">20211129_DDA</strain>
        <tissue evidence="1">Liver</tissue>
    </source>
</reference>